<dbReference type="InterPro" id="IPR027417">
    <property type="entry name" value="P-loop_NTPase"/>
</dbReference>
<protein>
    <recommendedName>
        <fullName evidence="3">Sulfotransferase family protein</fullName>
    </recommendedName>
</protein>
<reference evidence="1 2" key="1">
    <citation type="journal article" date="2019" name="Nat. Med.">
        <title>A library of human gut bacterial isolates paired with longitudinal multiomics data enables mechanistic microbiome research.</title>
        <authorList>
            <person name="Poyet M."/>
            <person name="Groussin M."/>
            <person name="Gibbons S.M."/>
            <person name="Avila-Pacheco J."/>
            <person name="Jiang X."/>
            <person name="Kearney S.M."/>
            <person name="Perrotta A.R."/>
            <person name="Berdy B."/>
            <person name="Zhao S."/>
            <person name="Lieberman T.D."/>
            <person name="Swanson P.K."/>
            <person name="Smith M."/>
            <person name="Roesemann S."/>
            <person name="Alexander J.E."/>
            <person name="Rich S.A."/>
            <person name="Livny J."/>
            <person name="Vlamakis H."/>
            <person name="Clish C."/>
            <person name="Bullock K."/>
            <person name="Deik A."/>
            <person name="Scott J."/>
            <person name="Pierce K.A."/>
            <person name="Xavier R.J."/>
            <person name="Alm E.J."/>
        </authorList>
    </citation>
    <scope>NUCLEOTIDE SEQUENCE [LARGE SCALE GENOMIC DNA]</scope>
    <source>
        <strain evidence="1 2">BIOML-A1</strain>
    </source>
</reference>
<dbReference type="RefSeq" id="WP_147403400.1">
    <property type="nucleotide sequence ID" value="NZ_QRPI01000011.1"/>
</dbReference>
<sequence length="352" mass="41944">MVYDKRLASLQNEELIVEIMAQMLGYFHSRYESFDCVGQHRYQKFILDEYGNCMNDILIDPEEYMVCLLQQFGGEIKLKSYGHLIKILFAAYNNALHRKKEEKDYWIFYHMHMPNADAQKLMGDFEKDEFDRMESLMIIREPVQHLYSWIRRFVKIEKNVRAVRKPMLEAILKSELGDMLEIKNIESTYAICFEDLKYRTADTMKSLCKWLDIPYQDQLLETTIQGKQVYFPANTAEGIKYITGNDTSTVRLTCFREVLSLWDETRLNIIYGEFKKAYGYVTSCPSYNEFEEVDRIIFKERFSFCDCIEELIKKQSPEELYDVDMFVKTIYKEYLKLHQGRNTCYCKAIKPI</sequence>
<gene>
    <name evidence="1" type="ORF">GMD50_09715</name>
</gene>
<name>A0A6L6L4T7_9FIRM</name>
<dbReference type="Proteomes" id="UP000478483">
    <property type="component" value="Unassembled WGS sequence"/>
</dbReference>
<evidence type="ECO:0008006" key="3">
    <source>
        <dbReference type="Google" id="ProtNLM"/>
    </source>
</evidence>
<dbReference type="SUPFAM" id="SSF52540">
    <property type="entry name" value="P-loop containing nucleoside triphosphate hydrolases"/>
    <property type="match status" value="1"/>
</dbReference>
<dbReference type="EMBL" id="WNAJ01000010">
    <property type="protein sequence ID" value="MTR85333.1"/>
    <property type="molecule type" value="Genomic_DNA"/>
</dbReference>
<dbReference type="Gene3D" id="3.40.50.300">
    <property type="entry name" value="P-loop containing nucleotide triphosphate hydrolases"/>
    <property type="match status" value="1"/>
</dbReference>
<proteinExistence type="predicted"/>
<evidence type="ECO:0000313" key="1">
    <source>
        <dbReference type="EMBL" id="MTR85333.1"/>
    </source>
</evidence>
<dbReference type="AlphaFoldDB" id="A0A6L6L4T7"/>
<comment type="caution">
    <text evidence="1">The sequence shown here is derived from an EMBL/GenBank/DDBJ whole genome shotgun (WGS) entry which is preliminary data.</text>
</comment>
<organism evidence="1 2">
    <name type="scientific">Roseburia intestinalis</name>
    <dbReference type="NCBI Taxonomy" id="166486"/>
    <lineage>
        <taxon>Bacteria</taxon>
        <taxon>Bacillati</taxon>
        <taxon>Bacillota</taxon>
        <taxon>Clostridia</taxon>
        <taxon>Lachnospirales</taxon>
        <taxon>Lachnospiraceae</taxon>
        <taxon>Roseburia</taxon>
    </lineage>
</organism>
<accession>A0A6L6L4T7</accession>
<evidence type="ECO:0000313" key="2">
    <source>
        <dbReference type="Proteomes" id="UP000478483"/>
    </source>
</evidence>